<accession>A0ABM5UXI4</accession>
<reference evidence="2" key="1">
    <citation type="journal article" date="2015" name="Genome Announc.">
        <title>Complete Genome Sequence of Herbaspirillum hiltneri N3 (DSM 17495), Isolated from Surface-Sterilized Wheat Roots.</title>
        <authorList>
            <person name="Guizelini D."/>
            <person name="Saizaki P.M."/>
            <person name="Coimbra N.A."/>
            <person name="Weiss V.A."/>
            <person name="Faoro H."/>
            <person name="Sfeir M.Z."/>
            <person name="Baura V.A."/>
            <person name="Monteiro R.A."/>
            <person name="Chubatsu L.S."/>
            <person name="Souza E.M."/>
            <person name="Cruz L.M."/>
            <person name="Pedrosa F.O."/>
            <person name="Raittz R.T."/>
            <person name="Marchaukoski J.N."/>
            <person name="Steffens M.B."/>
        </authorList>
    </citation>
    <scope>NUCLEOTIDE SEQUENCE [LARGE SCALE GENOMIC DNA]</scope>
    <source>
        <strain evidence="2">N3</strain>
    </source>
</reference>
<dbReference type="RefSeq" id="WP_053195386.1">
    <property type="nucleotide sequence ID" value="NZ_CP011409.1"/>
</dbReference>
<gene>
    <name evidence="1" type="ORF">F506_03685</name>
</gene>
<protein>
    <recommendedName>
        <fullName evidence="3">HEAT repeat domain-containing protein</fullName>
    </recommendedName>
</protein>
<name>A0ABM5UXI4_9BURK</name>
<keyword evidence="2" id="KW-1185">Reference proteome</keyword>
<organism evidence="1 2">
    <name type="scientific">Herbaspirillum hiltneri N3</name>
    <dbReference type="NCBI Taxonomy" id="1262470"/>
    <lineage>
        <taxon>Bacteria</taxon>
        <taxon>Pseudomonadati</taxon>
        <taxon>Pseudomonadota</taxon>
        <taxon>Betaproteobacteria</taxon>
        <taxon>Burkholderiales</taxon>
        <taxon>Oxalobacteraceae</taxon>
        <taxon>Herbaspirillum</taxon>
    </lineage>
</organism>
<dbReference type="Proteomes" id="UP000063429">
    <property type="component" value="Chromosome"/>
</dbReference>
<proteinExistence type="predicted"/>
<sequence>MNSDEIYEKVTTSADRFGAGNPQQFAFLASVLAKCEQQQVAKALINIFKQENSYERQELGGQLLVKIQPRYAADVHVIIQSVLGHWNRSVEQLPHYLASTYGVDICNQCLEGILELEPDENKRNELKTMLWWIRNQHN</sequence>
<evidence type="ECO:0000313" key="2">
    <source>
        <dbReference type="Proteomes" id="UP000063429"/>
    </source>
</evidence>
<evidence type="ECO:0008006" key="3">
    <source>
        <dbReference type="Google" id="ProtNLM"/>
    </source>
</evidence>
<evidence type="ECO:0000313" key="1">
    <source>
        <dbReference type="EMBL" id="AKZ61887.1"/>
    </source>
</evidence>
<dbReference type="EMBL" id="CP011409">
    <property type="protein sequence ID" value="AKZ61887.1"/>
    <property type="molecule type" value="Genomic_DNA"/>
</dbReference>